<organism evidence="1 2">
    <name type="scientific">Streptomyces malaysiensis</name>
    <dbReference type="NCBI Taxonomy" id="92644"/>
    <lineage>
        <taxon>Bacteria</taxon>
        <taxon>Bacillati</taxon>
        <taxon>Actinomycetota</taxon>
        <taxon>Actinomycetes</taxon>
        <taxon>Kitasatosporales</taxon>
        <taxon>Streptomycetaceae</taxon>
        <taxon>Streptomyces</taxon>
        <taxon>Streptomyces violaceusniger group</taxon>
    </lineage>
</organism>
<sequence length="150" mass="16063">MERRLLGDCVAPLQAAFPPSGCLFLLDGESLHFRVDLVLGSNQVAGRVARYLVPDEGRLRESLPVEPGFDALTCVAVHHLTDSIRSVVSIVNVCPTVALDDQVERGGQTHPDAGVPEGKYRTQAVLDEVPTGSVVSKESVVVTESMELGE</sequence>
<reference evidence="1 2" key="1">
    <citation type="submission" date="2020-02" db="EMBL/GenBank/DDBJ databases">
        <title>Streptomyces malaysiensis DSM14702 (JHCC583434, PFL_A843) Genome sequencing and assembly.</title>
        <authorList>
            <person name="Samborskyy M."/>
        </authorList>
    </citation>
    <scope>NUCLEOTIDE SEQUENCE [LARGE SCALE GENOMIC DNA]</scope>
    <source>
        <strain evidence="1 2">DSM 14702</strain>
    </source>
</reference>
<dbReference type="AlphaFoldDB" id="A0A7X5X9Q4"/>
<evidence type="ECO:0000313" key="2">
    <source>
        <dbReference type="Proteomes" id="UP000536624"/>
    </source>
</evidence>
<dbReference type="EMBL" id="JAALLH010000001">
    <property type="protein sequence ID" value="NIY69256.1"/>
    <property type="molecule type" value="Genomic_DNA"/>
</dbReference>
<proteinExistence type="predicted"/>
<gene>
    <name evidence="1" type="ORF">SMALB_7364</name>
</gene>
<evidence type="ECO:0000313" key="1">
    <source>
        <dbReference type="EMBL" id="NIY69256.1"/>
    </source>
</evidence>
<name>A0A7X5X9Q4_STRMQ</name>
<comment type="caution">
    <text evidence="1">The sequence shown here is derived from an EMBL/GenBank/DDBJ whole genome shotgun (WGS) entry which is preliminary data.</text>
</comment>
<protein>
    <submittedName>
        <fullName evidence="1">Uncharacterized protein</fullName>
    </submittedName>
</protein>
<accession>A0A7X5X9Q4</accession>
<dbReference type="Proteomes" id="UP000536624">
    <property type="component" value="Unassembled WGS sequence"/>
</dbReference>